<keyword evidence="4" id="KW-1185">Reference proteome</keyword>
<evidence type="ECO:0000313" key="4">
    <source>
        <dbReference type="Proteomes" id="UP000319817"/>
    </source>
</evidence>
<keyword evidence="2" id="KW-0472">Membrane</keyword>
<protein>
    <recommendedName>
        <fullName evidence="5">Bacterial membrane protein YfhO</fullName>
    </recommendedName>
</protein>
<feature type="transmembrane region" description="Helical" evidence="2">
    <location>
        <begin position="357"/>
        <end position="379"/>
    </location>
</feature>
<feature type="transmembrane region" description="Helical" evidence="2">
    <location>
        <begin position="198"/>
        <end position="215"/>
    </location>
</feature>
<feature type="transmembrane region" description="Helical" evidence="2">
    <location>
        <begin position="227"/>
        <end position="247"/>
    </location>
</feature>
<evidence type="ECO:0008006" key="5">
    <source>
        <dbReference type="Google" id="ProtNLM"/>
    </source>
</evidence>
<proteinExistence type="predicted"/>
<feature type="transmembrane region" description="Helical" evidence="2">
    <location>
        <begin position="12"/>
        <end position="35"/>
    </location>
</feature>
<feature type="transmembrane region" description="Helical" evidence="2">
    <location>
        <begin position="498"/>
        <end position="518"/>
    </location>
</feature>
<dbReference type="EMBL" id="CP036526">
    <property type="protein sequence ID" value="QDT11202.1"/>
    <property type="molecule type" value="Genomic_DNA"/>
</dbReference>
<feature type="transmembrane region" description="Helical" evidence="2">
    <location>
        <begin position="415"/>
        <end position="431"/>
    </location>
</feature>
<evidence type="ECO:0000313" key="3">
    <source>
        <dbReference type="EMBL" id="QDT11202.1"/>
    </source>
</evidence>
<feature type="region of interest" description="Disordered" evidence="1">
    <location>
        <begin position="850"/>
        <end position="869"/>
    </location>
</feature>
<keyword evidence="2" id="KW-1133">Transmembrane helix</keyword>
<dbReference type="AlphaFoldDB" id="A0A517NVP2"/>
<feature type="transmembrane region" description="Helical" evidence="2">
    <location>
        <begin position="129"/>
        <end position="151"/>
    </location>
</feature>
<name>A0A517NVP2_9BACT</name>
<feature type="transmembrane region" description="Helical" evidence="2">
    <location>
        <begin position="98"/>
        <end position="117"/>
    </location>
</feature>
<feature type="transmembrane region" description="Helical" evidence="2">
    <location>
        <begin position="530"/>
        <end position="550"/>
    </location>
</feature>
<feature type="transmembrane region" description="Helical" evidence="2">
    <location>
        <begin position="452"/>
        <end position="472"/>
    </location>
</feature>
<evidence type="ECO:0000256" key="2">
    <source>
        <dbReference type="SAM" id="Phobius"/>
    </source>
</evidence>
<sequence length="869" mass="96670">MLSSEIRSRVNWLLVPIALAVCFGSVLTGSQRLAFRDVSHFYTPLYRYVALRTNQQWLPLWNPLGATGMPLMGETTTAVLYPVRFVIFALPVDAETAIGIYAVFHLLLAAIAAAWLAKRAGVKREFTTIAGIVYAFSGSVFFLHTNLPFLVGASWLPFVLGLLIQPGSPNATSPSKRTPIRGPAFALAMMVLGGDPQTALHCVIVLAAAALVRSVAHRDVWTLPRMLIPVVLACSLAALMSAPQIAASLSWSQQSSRVVDFSASDETRLQIAAQRRDEAYQFSLPPWHLSELVTPWASGSLFPKNQRISSVIAGDGRMWTPTIYVSMLGLLALMCSVADRCGFRKRHQQKRQPEKDLWLALAATSLLLSLGHFGFTWLIQQFGFRPQADSAVGGLYWFLYQYFPFYDSYRYPTKWLPFFSIAAAVLSAQWVQSNFHPASEQPTETPLVRRSTWLIIATILTASAGTLLLRFMDWQPEAAESLTDEYWGPLDYRGALNLLSWSLFHSGVVVVLVVLLVYRNRVSARISQPTRLSLLLILLAVDLVVCHSQLTAKVNRSEEQAMIAANGIATFPDHLRALRMQSGTGWPKQWRQSANLNRLAEVSASERVACFGRWHLDHQINVFNGMSSIRSRDVDLFWRSSARLTKAMNNADREVFWQSVQTWLQLNHVIFVDADQPTEANGLVVPTVKLRSPLRSQSMDDPVMATFCDRSEKSAARFLQLLDEMAASGGRQDAVVFSDQLPVPSGATMLVAQKDTAANLQIHATQHRLLTRPVYQDGHWHATLTHRPTGQRSIAAVHNVDFLKQGVIVPPGDWSVSFTYQPGWLKATITISVITWLAWLLYPLRTMVGSRRSSPNPTTTASSPNRPGH</sequence>
<dbReference type="OrthoDB" id="231679at2"/>
<dbReference type="Proteomes" id="UP000319817">
    <property type="component" value="Chromosome"/>
</dbReference>
<reference evidence="3 4" key="1">
    <citation type="submission" date="2019-02" db="EMBL/GenBank/DDBJ databases">
        <title>Deep-cultivation of Planctomycetes and their phenomic and genomic characterization uncovers novel biology.</title>
        <authorList>
            <person name="Wiegand S."/>
            <person name="Jogler M."/>
            <person name="Boedeker C."/>
            <person name="Pinto D."/>
            <person name="Vollmers J."/>
            <person name="Rivas-Marin E."/>
            <person name="Kohn T."/>
            <person name="Peeters S.H."/>
            <person name="Heuer A."/>
            <person name="Rast P."/>
            <person name="Oberbeckmann S."/>
            <person name="Bunk B."/>
            <person name="Jeske O."/>
            <person name="Meyerdierks A."/>
            <person name="Storesund J.E."/>
            <person name="Kallscheuer N."/>
            <person name="Luecker S."/>
            <person name="Lage O.M."/>
            <person name="Pohl T."/>
            <person name="Merkel B.J."/>
            <person name="Hornburger P."/>
            <person name="Mueller R.-W."/>
            <person name="Bruemmer F."/>
            <person name="Labrenz M."/>
            <person name="Spormann A.M."/>
            <person name="Op den Camp H."/>
            <person name="Overmann J."/>
            <person name="Amann R."/>
            <person name="Jetten M.S.M."/>
            <person name="Mascher T."/>
            <person name="Medema M.H."/>
            <person name="Devos D.P."/>
            <person name="Kaster A.-K."/>
            <person name="Ovreas L."/>
            <person name="Rohde M."/>
            <person name="Galperin M.Y."/>
            <person name="Jogler C."/>
        </authorList>
    </citation>
    <scope>NUCLEOTIDE SEQUENCE [LARGE SCALE GENOMIC DNA]</scope>
    <source>
        <strain evidence="3 4">K23_9</strain>
    </source>
</reference>
<dbReference type="RefSeq" id="WP_145419062.1">
    <property type="nucleotide sequence ID" value="NZ_CP036526.1"/>
</dbReference>
<evidence type="ECO:0000256" key="1">
    <source>
        <dbReference type="SAM" id="MobiDB-lite"/>
    </source>
</evidence>
<accession>A0A517NVP2</accession>
<keyword evidence="2" id="KW-0812">Transmembrane</keyword>
<feature type="transmembrane region" description="Helical" evidence="2">
    <location>
        <begin position="318"/>
        <end position="337"/>
    </location>
</feature>
<gene>
    <name evidence="3" type="ORF">K239x_31960</name>
</gene>
<organism evidence="3 4">
    <name type="scientific">Stieleria marina</name>
    <dbReference type="NCBI Taxonomy" id="1930275"/>
    <lineage>
        <taxon>Bacteria</taxon>
        <taxon>Pseudomonadati</taxon>
        <taxon>Planctomycetota</taxon>
        <taxon>Planctomycetia</taxon>
        <taxon>Pirellulales</taxon>
        <taxon>Pirellulaceae</taxon>
        <taxon>Stieleria</taxon>
    </lineage>
</organism>